<keyword evidence="2 19" id="KW-0285">Flavoprotein</keyword>
<comment type="similarity">
    <text evidence="19">Belongs to the dus family. Dus3 subfamily.</text>
</comment>
<dbReference type="GO" id="GO:0006397">
    <property type="term" value="P:mRNA processing"/>
    <property type="evidence" value="ECO:0007669"/>
    <property type="project" value="UniProtKB-KW"/>
</dbReference>
<evidence type="ECO:0000256" key="13">
    <source>
        <dbReference type="ARBA" id="ARBA00045365"/>
    </source>
</evidence>
<evidence type="ECO:0000256" key="2">
    <source>
        <dbReference type="ARBA" id="ARBA00022630"/>
    </source>
</evidence>
<gene>
    <name evidence="22" type="primary">Dus3l</name>
    <name evidence="22" type="ORF">GRAVAR_R08232</name>
</gene>
<feature type="compositionally biased region" description="Basic and acidic residues" evidence="20">
    <location>
        <begin position="1"/>
        <end position="12"/>
    </location>
</feature>
<dbReference type="PANTHER" id="PTHR45846:SF1">
    <property type="entry name" value="TRNA-DIHYDROURIDINE(47) SYNTHASE [NAD(P)(+)]-LIKE"/>
    <property type="match status" value="1"/>
</dbReference>
<dbReference type="PROSITE" id="PS01136">
    <property type="entry name" value="UPF0034"/>
    <property type="match status" value="1"/>
</dbReference>
<dbReference type="InterPro" id="IPR035587">
    <property type="entry name" value="DUS-like_FMN-bd"/>
</dbReference>
<evidence type="ECO:0000256" key="19">
    <source>
        <dbReference type="RuleBase" id="RU291113"/>
    </source>
</evidence>
<proteinExistence type="inferred from homology"/>
<sequence>RRFLTSKEEFHAFLRAGAEPGDRDKHEEEEEEQVSSCQSEPPAKRVRAEDPGQDGENQEGAGAEEKERPERKRARGQNKSRPCMKPKHYEQSRLCPSVTQGCPGKCHFGPRCRFLHDVGEYLAGKPSDLGRRCVLFDTFGRCPYGVTCRFGRAHLAHGHHNVVNAALAQRWEGKLLVRNNLPKELQQQLRKRKFIFQKAEEFLRGLQPRHGAAGKGGKASGCSAEEQEVSHCTAPLERGEGDGPQGPVQGEDPKVEAPASHGIGDGDGAAPSIPTVGPLTDEDITKLRPCEKKKLEIQGKLYLAPLTTCGNLPFRRVCKRFGADVTCGEMAVCTNLLQGQSSEWALLKRHHTEDVFGVQLEGAFPDTMTRCAELLNRTIEVDFVDINVGCPIDLVYKKGGGCALMTRSNKFEQIVRGMNSVLDVPLTVKIRTGVQEKVNVAHKIIPKIREWGASMVTLHGRSREQRYTRSADWEYIAQCARIASPMPLFGNGDILSYEDANRAMEMGVSGIMIARQVPVGALIKPWLFTEIKEQRHWDISSRERLDILKDFTNYGLEHWGSDTQGVEKTRKFLLEWLSFLCRYIPVGLLERLPQRINERPPYYLGRDYLETLMASQNVDDWIKISELLLGPVPPGFTFLPKHKANSYR</sequence>
<dbReference type="GO" id="GO:0050660">
    <property type="term" value="F:flavin adenine dinucleotide binding"/>
    <property type="evidence" value="ECO:0007669"/>
    <property type="project" value="UniProtKB-UniRule"/>
</dbReference>
<comment type="catalytic activity">
    <reaction evidence="14">
        <text>5,6-dihydrouridine(47) in tRNA + NAD(+) = uridine(47) in tRNA + NADH + H(+)</text>
        <dbReference type="Rhea" id="RHEA:53364"/>
        <dbReference type="Rhea" id="RHEA-COMP:13539"/>
        <dbReference type="Rhea" id="RHEA-COMP:13540"/>
        <dbReference type="ChEBI" id="CHEBI:15378"/>
        <dbReference type="ChEBI" id="CHEBI:57540"/>
        <dbReference type="ChEBI" id="CHEBI:57945"/>
        <dbReference type="ChEBI" id="CHEBI:65315"/>
        <dbReference type="ChEBI" id="CHEBI:74443"/>
        <dbReference type="EC" id="1.3.1.89"/>
    </reaction>
    <physiologicalReaction direction="right-to-left" evidence="14">
        <dbReference type="Rhea" id="RHEA:53366"/>
    </physiologicalReaction>
</comment>
<dbReference type="Pfam" id="PF01207">
    <property type="entry name" value="Dus"/>
    <property type="match status" value="1"/>
</dbReference>
<organism evidence="22 23">
    <name type="scientific">Grallaria varia</name>
    <name type="common">variegated antpitta</name>
    <dbReference type="NCBI Taxonomy" id="117165"/>
    <lineage>
        <taxon>Eukaryota</taxon>
        <taxon>Metazoa</taxon>
        <taxon>Chordata</taxon>
        <taxon>Craniata</taxon>
        <taxon>Vertebrata</taxon>
        <taxon>Euteleostomi</taxon>
        <taxon>Archelosauria</taxon>
        <taxon>Archosauria</taxon>
        <taxon>Dinosauria</taxon>
        <taxon>Saurischia</taxon>
        <taxon>Theropoda</taxon>
        <taxon>Coelurosauria</taxon>
        <taxon>Aves</taxon>
        <taxon>Neognathae</taxon>
        <taxon>Neoaves</taxon>
        <taxon>Telluraves</taxon>
        <taxon>Australaves</taxon>
        <taxon>Passeriformes</taxon>
        <taxon>Formicariidae</taxon>
        <taxon>Grallaria</taxon>
    </lineage>
</organism>
<comment type="cofactor">
    <cofactor evidence="1 19">
        <name>FMN</name>
        <dbReference type="ChEBI" id="CHEBI:58210"/>
    </cofactor>
</comment>
<keyword evidence="12" id="KW-0520">NAD</keyword>
<dbReference type="GO" id="GO:0102265">
    <property type="term" value="F:tRNA-dihydrouridine47 synthase activity"/>
    <property type="evidence" value="ECO:0007669"/>
    <property type="project" value="UniProtKB-EC"/>
</dbReference>
<keyword evidence="11 19" id="KW-0560">Oxidoreductase</keyword>
<evidence type="ECO:0000256" key="6">
    <source>
        <dbReference type="ARBA" id="ARBA00022723"/>
    </source>
</evidence>
<evidence type="ECO:0000256" key="20">
    <source>
        <dbReference type="SAM" id="MobiDB-lite"/>
    </source>
</evidence>
<dbReference type="Pfam" id="PF25585">
    <property type="entry name" value="zf-CCCH_DUS3L"/>
    <property type="match status" value="2"/>
</dbReference>
<feature type="domain" description="C3H1-type" evidence="21">
    <location>
        <begin position="89"/>
        <end position="119"/>
    </location>
</feature>
<feature type="zinc finger region" description="C3H1-type" evidence="18">
    <location>
        <begin position="89"/>
        <end position="119"/>
    </location>
</feature>
<comment type="catalytic activity">
    <reaction evidence="16">
        <text>a 5,6-dihydrouridine in mRNA + NADP(+) = a uridine in mRNA + NADPH + H(+)</text>
        <dbReference type="Rhea" id="RHEA:69855"/>
        <dbReference type="Rhea" id="RHEA-COMP:14658"/>
        <dbReference type="Rhea" id="RHEA-COMP:17789"/>
        <dbReference type="ChEBI" id="CHEBI:15378"/>
        <dbReference type="ChEBI" id="CHEBI:57783"/>
        <dbReference type="ChEBI" id="CHEBI:58349"/>
        <dbReference type="ChEBI" id="CHEBI:65315"/>
        <dbReference type="ChEBI" id="CHEBI:74443"/>
    </reaction>
    <physiologicalReaction direction="right-to-left" evidence="16">
        <dbReference type="Rhea" id="RHEA:69857"/>
    </physiologicalReaction>
</comment>
<feature type="domain" description="C3H1-type" evidence="21">
    <location>
        <begin position="132"/>
        <end position="157"/>
    </location>
</feature>
<protein>
    <recommendedName>
        <fullName evidence="19">tRNA-dihydrouridine(47) synthase [NAD(P)(+)]</fullName>
        <ecNumber evidence="19">1.3.1.-</ecNumber>
    </recommendedName>
    <alternativeName>
        <fullName evidence="19">tRNA-dihydrouridine synthase 3</fullName>
    </alternativeName>
</protein>
<dbReference type="AlphaFoldDB" id="A0A7K8ZY41"/>
<feature type="zinc finger region" description="C3H1-type" evidence="18">
    <location>
        <begin position="132"/>
        <end position="157"/>
    </location>
</feature>
<dbReference type="PANTHER" id="PTHR45846">
    <property type="entry name" value="TRNA-DIHYDROURIDINE(47) SYNTHASE [NAD(P)(+)]-LIKE"/>
    <property type="match status" value="1"/>
</dbReference>
<evidence type="ECO:0000256" key="5">
    <source>
        <dbReference type="ARBA" id="ARBA00022694"/>
    </source>
</evidence>
<evidence type="ECO:0000256" key="10">
    <source>
        <dbReference type="ARBA" id="ARBA00022857"/>
    </source>
</evidence>
<feature type="non-terminal residue" evidence="22">
    <location>
        <position position="648"/>
    </location>
</feature>
<name>A0A7K8ZY41_9PASS</name>
<feature type="compositionally biased region" description="Basic residues" evidence="20">
    <location>
        <begin position="71"/>
        <end position="86"/>
    </location>
</feature>
<accession>A0A7K8ZY41</accession>
<evidence type="ECO:0000256" key="9">
    <source>
        <dbReference type="ARBA" id="ARBA00022833"/>
    </source>
</evidence>
<dbReference type="PROSITE" id="PS50103">
    <property type="entry name" value="ZF_C3H1"/>
    <property type="match status" value="2"/>
</dbReference>
<dbReference type="InterPro" id="IPR013785">
    <property type="entry name" value="Aldolase_TIM"/>
</dbReference>
<keyword evidence="10" id="KW-0521">NADP</keyword>
<evidence type="ECO:0000313" key="22">
    <source>
        <dbReference type="EMBL" id="NXG20343.1"/>
    </source>
</evidence>
<dbReference type="InterPro" id="IPR018517">
    <property type="entry name" value="tRNA_hU_synthase_CS"/>
</dbReference>
<keyword evidence="5 19" id="KW-0819">tRNA processing</keyword>
<evidence type="ECO:0000256" key="16">
    <source>
        <dbReference type="ARBA" id="ARBA00049447"/>
    </source>
</evidence>
<comment type="catalytic activity">
    <reaction evidence="17">
        <text>5,6-dihydrouridine(47) in tRNA + NADP(+) = uridine(47) in tRNA + NADPH + H(+)</text>
        <dbReference type="Rhea" id="RHEA:53360"/>
        <dbReference type="Rhea" id="RHEA-COMP:13539"/>
        <dbReference type="Rhea" id="RHEA-COMP:13540"/>
        <dbReference type="ChEBI" id="CHEBI:15378"/>
        <dbReference type="ChEBI" id="CHEBI:57783"/>
        <dbReference type="ChEBI" id="CHEBI:58349"/>
        <dbReference type="ChEBI" id="CHEBI:65315"/>
        <dbReference type="ChEBI" id="CHEBI:74443"/>
        <dbReference type="EC" id="1.3.1.89"/>
    </reaction>
    <physiologicalReaction direction="right-to-left" evidence="17">
        <dbReference type="Rhea" id="RHEA:53362"/>
    </physiologicalReaction>
</comment>
<comment type="caution">
    <text evidence="22">The sequence shown here is derived from an EMBL/GenBank/DDBJ whole genome shotgun (WGS) entry which is preliminary data.</text>
</comment>
<dbReference type="Gene3D" id="3.20.20.70">
    <property type="entry name" value="Aldolase class I"/>
    <property type="match status" value="1"/>
</dbReference>
<keyword evidence="3 19" id="KW-0288">FMN</keyword>
<dbReference type="Proteomes" id="UP000591535">
    <property type="component" value="Unassembled WGS sequence"/>
</dbReference>
<dbReference type="FunFam" id="4.10.1000.10:FF:000029">
    <property type="entry name" value="tRNA-dihydrouridine(47) synthase [NAD(P)(+)]"/>
    <property type="match status" value="1"/>
</dbReference>
<dbReference type="EC" id="1.3.1.-" evidence="19"/>
<evidence type="ECO:0000256" key="12">
    <source>
        <dbReference type="ARBA" id="ARBA00023027"/>
    </source>
</evidence>
<dbReference type="SUPFAM" id="SSF51395">
    <property type="entry name" value="FMN-linked oxidoreductases"/>
    <property type="match status" value="1"/>
</dbReference>
<keyword evidence="7" id="KW-0677">Repeat</keyword>
<keyword evidence="4" id="KW-0507">mRNA processing</keyword>
<dbReference type="GO" id="GO:0003723">
    <property type="term" value="F:RNA binding"/>
    <property type="evidence" value="ECO:0007669"/>
    <property type="project" value="TreeGrafter"/>
</dbReference>
<evidence type="ECO:0000256" key="1">
    <source>
        <dbReference type="ARBA" id="ARBA00001917"/>
    </source>
</evidence>
<keyword evidence="23" id="KW-1185">Reference proteome</keyword>
<keyword evidence="8 18" id="KW-0863">Zinc-finger</keyword>
<keyword evidence="6 18" id="KW-0479">Metal-binding</keyword>
<dbReference type="EMBL" id="VWZG01007271">
    <property type="protein sequence ID" value="NXG20343.1"/>
    <property type="molecule type" value="Genomic_DNA"/>
</dbReference>
<evidence type="ECO:0000256" key="4">
    <source>
        <dbReference type="ARBA" id="ARBA00022664"/>
    </source>
</evidence>
<evidence type="ECO:0000256" key="17">
    <source>
        <dbReference type="ARBA" id="ARBA00049513"/>
    </source>
</evidence>
<comment type="function">
    <text evidence="13">Catalyzes the synthesis of dihydrouridine, a modified base, in various RNAs, such as tRNAs, mRNAs and some long non-coding RNAs (lncRNAs). Mainly modifies the uridine in position 47 (U47) in the D-loop of most cytoplasmic tRNAs. Also able to mediate the formation of dihydrouridine in some mRNAs, thereby regulating their translation.</text>
</comment>
<feature type="non-terminal residue" evidence="22">
    <location>
        <position position="1"/>
    </location>
</feature>
<feature type="region of interest" description="Disordered" evidence="20">
    <location>
        <begin position="1"/>
        <end position="86"/>
    </location>
</feature>
<evidence type="ECO:0000256" key="8">
    <source>
        <dbReference type="ARBA" id="ARBA00022771"/>
    </source>
</evidence>
<evidence type="ECO:0000256" key="18">
    <source>
        <dbReference type="PROSITE-ProRule" id="PRU00723"/>
    </source>
</evidence>
<evidence type="ECO:0000256" key="3">
    <source>
        <dbReference type="ARBA" id="ARBA00022643"/>
    </source>
</evidence>
<dbReference type="InterPro" id="IPR000571">
    <property type="entry name" value="Znf_CCCH"/>
</dbReference>
<evidence type="ECO:0000259" key="21">
    <source>
        <dbReference type="PROSITE" id="PS50103"/>
    </source>
</evidence>
<feature type="region of interest" description="Disordered" evidence="20">
    <location>
        <begin position="231"/>
        <end position="271"/>
    </location>
</feature>
<evidence type="ECO:0000256" key="15">
    <source>
        <dbReference type="ARBA" id="ARBA00048342"/>
    </source>
</evidence>
<dbReference type="FunFam" id="3.20.20.70:FF:000067">
    <property type="entry name" value="tRNA-dihydrouridine(47) synthase [NAD(P)(+)]"/>
    <property type="match status" value="1"/>
</dbReference>
<keyword evidence="9 18" id="KW-0862">Zinc</keyword>
<dbReference type="GO" id="GO:0008270">
    <property type="term" value="F:zinc ion binding"/>
    <property type="evidence" value="ECO:0007669"/>
    <property type="project" value="UniProtKB-KW"/>
</dbReference>
<evidence type="ECO:0000256" key="7">
    <source>
        <dbReference type="ARBA" id="ARBA00022737"/>
    </source>
</evidence>
<evidence type="ECO:0000313" key="23">
    <source>
        <dbReference type="Proteomes" id="UP000591535"/>
    </source>
</evidence>
<evidence type="ECO:0000256" key="11">
    <source>
        <dbReference type="ARBA" id="ARBA00023002"/>
    </source>
</evidence>
<evidence type="ECO:0000256" key="14">
    <source>
        <dbReference type="ARBA" id="ARBA00048266"/>
    </source>
</evidence>
<comment type="catalytic activity">
    <reaction evidence="15">
        <text>a 5,6-dihydrouridine in mRNA + NAD(+) = a uridine in mRNA + NADH + H(+)</text>
        <dbReference type="Rhea" id="RHEA:69851"/>
        <dbReference type="Rhea" id="RHEA-COMP:14658"/>
        <dbReference type="Rhea" id="RHEA-COMP:17789"/>
        <dbReference type="ChEBI" id="CHEBI:15378"/>
        <dbReference type="ChEBI" id="CHEBI:57540"/>
        <dbReference type="ChEBI" id="CHEBI:57945"/>
        <dbReference type="ChEBI" id="CHEBI:65315"/>
        <dbReference type="ChEBI" id="CHEBI:74443"/>
    </reaction>
    <physiologicalReaction direction="right-to-left" evidence="15">
        <dbReference type="Rhea" id="RHEA:69853"/>
    </physiologicalReaction>
</comment>
<reference evidence="22 23" key="1">
    <citation type="submission" date="2019-09" db="EMBL/GenBank/DDBJ databases">
        <title>Bird 10,000 Genomes (B10K) Project - Family phase.</title>
        <authorList>
            <person name="Zhang G."/>
        </authorList>
    </citation>
    <scope>NUCLEOTIDE SEQUENCE [LARGE SCALE GENOMIC DNA]</scope>
    <source>
        <strain evidence="22">B10K-DU-001-02</strain>
        <tissue evidence="22">Muscle</tissue>
    </source>
</reference>
<dbReference type="CDD" id="cd02801">
    <property type="entry name" value="DUS_like_FMN"/>
    <property type="match status" value="1"/>
</dbReference>